<evidence type="ECO:0000259" key="23">
    <source>
        <dbReference type="Pfam" id="PF16212"/>
    </source>
</evidence>
<feature type="binding site" evidence="18">
    <location>
        <position position="958"/>
    </location>
    <ligand>
        <name>ATP</name>
        <dbReference type="ChEBI" id="CHEBI:30616"/>
    </ligand>
</feature>
<dbReference type="SFLD" id="SFLDS00003">
    <property type="entry name" value="Haloacid_Dehalogenase"/>
    <property type="match status" value="1"/>
</dbReference>
<keyword evidence="25" id="KW-1185">Reference proteome</keyword>
<feature type="binding site" evidence="18">
    <location>
        <position position="842"/>
    </location>
    <ligand>
        <name>ATP</name>
        <dbReference type="ChEBI" id="CHEBI:30616"/>
    </ligand>
</feature>
<dbReference type="CDD" id="cd02073">
    <property type="entry name" value="P-type_ATPase_APLT_Dnf-like"/>
    <property type="match status" value="1"/>
</dbReference>
<dbReference type="PRINTS" id="PR00119">
    <property type="entry name" value="CATATPASE"/>
</dbReference>
<evidence type="ECO:0000256" key="3">
    <source>
        <dbReference type="ARBA" id="ARBA00008109"/>
    </source>
</evidence>
<evidence type="ECO:0000256" key="16">
    <source>
        <dbReference type="ARBA" id="ARBA00050913"/>
    </source>
</evidence>
<feature type="compositionally biased region" description="Basic and acidic residues" evidence="21">
    <location>
        <begin position="37"/>
        <end position="55"/>
    </location>
</feature>
<evidence type="ECO:0000256" key="9">
    <source>
        <dbReference type="ARBA" id="ARBA00022842"/>
    </source>
</evidence>
<evidence type="ECO:0000256" key="15">
    <source>
        <dbReference type="ARBA" id="ARBA00049128"/>
    </source>
</evidence>
<feature type="binding site" evidence="18">
    <location>
        <position position="1091"/>
    </location>
    <ligand>
        <name>ATP</name>
        <dbReference type="ChEBI" id="CHEBI:30616"/>
    </ligand>
</feature>
<dbReference type="EMBL" id="CAJPDS010000011">
    <property type="protein sequence ID" value="CAF9912216.1"/>
    <property type="molecule type" value="Genomic_DNA"/>
</dbReference>
<dbReference type="InterPro" id="IPR036412">
    <property type="entry name" value="HAD-like_sf"/>
</dbReference>
<evidence type="ECO:0000313" key="25">
    <source>
        <dbReference type="Proteomes" id="UP000664521"/>
    </source>
</evidence>
<dbReference type="Gene3D" id="2.70.150.10">
    <property type="entry name" value="Calcium-transporting ATPase, cytoplasmic transduction domain A"/>
    <property type="match status" value="1"/>
</dbReference>
<gene>
    <name evidence="24" type="ORF">HETSPECPRED_000873</name>
</gene>
<proteinExistence type="inferred from homology"/>
<comment type="similarity">
    <text evidence="3 20">Belongs to the cation transport ATPase (P-type) (TC 3.A.3) family. Type IV subfamily.</text>
</comment>
<feature type="binding site" evidence="18">
    <location>
        <position position="644"/>
    </location>
    <ligand>
        <name>ATP</name>
        <dbReference type="ChEBI" id="CHEBI:30616"/>
    </ligand>
</feature>
<evidence type="ECO:0000259" key="22">
    <source>
        <dbReference type="Pfam" id="PF16209"/>
    </source>
</evidence>
<dbReference type="SUPFAM" id="SSF56784">
    <property type="entry name" value="HAD-like"/>
    <property type="match status" value="1"/>
</dbReference>
<evidence type="ECO:0000256" key="8">
    <source>
        <dbReference type="ARBA" id="ARBA00022840"/>
    </source>
</evidence>
<feature type="transmembrane region" description="Helical" evidence="20">
    <location>
        <begin position="154"/>
        <end position="173"/>
    </location>
</feature>
<evidence type="ECO:0000313" key="24">
    <source>
        <dbReference type="EMBL" id="CAF9912216.1"/>
    </source>
</evidence>
<dbReference type="SFLD" id="SFLDG00002">
    <property type="entry name" value="C1.7:_P-type_atpase_like"/>
    <property type="match status" value="1"/>
</dbReference>
<evidence type="ECO:0000256" key="17">
    <source>
        <dbReference type="PIRSR" id="PIRSR606539-1"/>
    </source>
</evidence>
<feature type="domain" description="P-type ATPase N-terminal" evidence="22">
    <location>
        <begin position="100"/>
        <end position="153"/>
    </location>
</feature>
<feature type="binding site" evidence="18">
    <location>
        <position position="1062"/>
    </location>
    <ligand>
        <name>ATP</name>
        <dbReference type="ChEBI" id="CHEBI:30616"/>
    </ligand>
</feature>
<dbReference type="FunFam" id="3.40.50.1000:FF:000108">
    <property type="entry name" value="Phospholipid-transporting ATPase"/>
    <property type="match status" value="1"/>
</dbReference>
<dbReference type="Pfam" id="PF13246">
    <property type="entry name" value="Cation_ATPase"/>
    <property type="match status" value="1"/>
</dbReference>
<dbReference type="Pfam" id="PF16209">
    <property type="entry name" value="PhoLip_ATPase_N"/>
    <property type="match status" value="1"/>
</dbReference>
<comment type="caution">
    <text evidence="24">The sequence shown here is derived from an EMBL/GenBank/DDBJ whole genome shotgun (WGS) entry which is preliminary data.</text>
</comment>
<dbReference type="GO" id="GO:0000287">
    <property type="term" value="F:magnesium ion binding"/>
    <property type="evidence" value="ECO:0007669"/>
    <property type="project" value="UniProtKB-UniRule"/>
</dbReference>
<evidence type="ECO:0000256" key="1">
    <source>
        <dbReference type="ARBA" id="ARBA00001946"/>
    </source>
</evidence>
<keyword evidence="11 20" id="KW-1133">Transmembrane helix</keyword>
<dbReference type="Gene3D" id="3.40.50.1000">
    <property type="entry name" value="HAD superfamily/HAD-like"/>
    <property type="match status" value="1"/>
</dbReference>
<feature type="binding site" evidence="19">
    <location>
        <position position="1092"/>
    </location>
    <ligand>
        <name>Mg(2+)</name>
        <dbReference type="ChEBI" id="CHEBI:18420"/>
    </ligand>
</feature>
<evidence type="ECO:0000256" key="10">
    <source>
        <dbReference type="ARBA" id="ARBA00022967"/>
    </source>
</evidence>
<feature type="binding site" evidence="18">
    <location>
        <position position="1068"/>
    </location>
    <ligand>
        <name>ATP</name>
        <dbReference type="ChEBI" id="CHEBI:30616"/>
    </ligand>
</feature>
<protein>
    <recommendedName>
        <fullName evidence="20">Phospholipid-transporting ATPase</fullName>
        <ecNumber evidence="20">7.6.2.1</ecNumber>
    </recommendedName>
</protein>
<evidence type="ECO:0000256" key="14">
    <source>
        <dbReference type="ARBA" id="ARBA00034036"/>
    </source>
</evidence>
<sequence>MAMQAHQEGSHVSTPKKRIRWATQRAKAATGSKKRYHILERLQRRTASGERKRVSADGSQTEGFPHEGSAEELEDQDTVQRRIFFNIPLPDNAKDEEGRPLMKFGRNKIRTAKYTPLSFVPRNLYFQFHNIANIYFLFVIVVGIFPIFGNPNPALSAVPLICIVFLTSVKDAIEDWRRTNLDDELNNSPVHRLTDWNNVNSSEDDVSLWRRVKKATTRGIASAYGFGKRRMGKKPEGGKGYTERAMDEPRLSIDTRPTNRHSMASSRTSFQSVDGHMGEESIQMTPVPSPQPGQGRMLGDQGLNPTHRPGSAAFSYEEGSLTLNNSDGVPATSSDGEHASDPAPTKFYGSILDPSNSAPGTARFKKDYWKSLKVGDFVRIYNEDQIPADIVILATSDPDGACYVETKNLDGETNLKVRQALHSGRKMKHAKDCERAAFILESGPPDPNLYSYSGVARWTQRYSSKSGEAAKEMAEPISINNLLLRGCSLRNTEWVLGVVAFTGQDTKIMLNSGMTPSKRSRIARDLNWNVIYNFVILFFMCLVSGIVEGVTWSQGDNSLDFFEFGGTASTPALDGFVNFWAAIILFQNLVPISLYISLEIIRLFQAFFIYSDTFMYYEKIDYPCTPKSWNILDDVGQIEYVFSDKTGTLTQNVMEFRKCSINGIPYGEAYTEAQAGMQRRQGINIEEEGAKVHKQIAEDRVKMLHDLRKMHDNPYLRDDELTFVAPDFISDLEGVSGLAQKQANEQFMLALALCHTVITERTPGDPPKIEFKAQSPDEAALVATARDCGFTVLGRSNDGIILNVLGEDREYTVLNTLEFNSSRKRMSAIIRMPDGKLTLFCKGADSVIYSRLKRGEQNELRKTTAEHLEMFAREGLRTLCIAKKDLDEDEYQTWNKDHDLAAAAIVDREDKLERVSDVMERDLTLLGGTAIEDRLQDGVPDTIALLGDAGIKLWVLTGDKVETAINIGFSCNLLNNDMDLIVFNVQDDRIETAAAELDKHLQSFGISGSDDELKAARKNHEPPGPTHAIVIDGDSLRLVLGEGLRQKFLLLCKKCKAVLCCRVSPAQKAAVVELVKTGLDVMTLSVGDGANDVAMIQKADIGVGIAGEEGRQAVMSSDYAIGQFRFLQRLILVHGRWSYRRVGEAIANFFYKNIVWTFALFWYQLYNDFDTSYLVDYTYILLFNLAFSSLPVIFMGVLDQDVSDKVSLAVPQLYRRGIERKEWTQTKFWTYMLDGIYQSAICFFMAYLVFAPANFVTFNGLNINDTKRVGVYVGCAAIVVVNIYVLINTYRWDWLMLLLVAFSILLVWFWTGVYGAASGSGFFHNAAPQVFGQLSFWVLTLLTVVICLGPRFAVKAFQKIYLPRDVDIIREQVRQGKFSYLDQYEAYVPPKITSPAASDFSQPLKPDQRTPIVVADDERPIYPPSVAATGTTHNPRSQNGSDGTDYSRNRLSLDQPIRPSFDRPRPSFDRMRNSMDRIRPSFEASNDFTSAALLTRMESSHSHESSPSQSQYASPLQSPSRPIHGISSLR</sequence>
<dbReference type="PANTHER" id="PTHR24092">
    <property type="entry name" value="PROBABLE PHOSPHOLIPID-TRANSPORTING ATPASE"/>
    <property type="match status" value="1"/>
</dbReference>
<dbReference type="InterPro" id="IPR008250">
    <property type="entry name" value="ATPase_P-typ_transduc_dom_A_sf"/>
</dbReference>
<dbReference type="NCBIfam" id="TIGR01494">
    <property type="entry name" value="ATPase_P-type"/>
    <property type="match status" value="1"/>
</dbReference>
<dbReference type="InterPro" id="IPR001757">
    <property type="entry name" value="P_typ_ATPase"/>
</dbReference>
<accession>A0A8H3F0L9</accession>
<dbReference type="InterPro" id="IPR018303">
    <property type="entry name" value="ATPase_P-typ_P_site"/>
</dbReference>
<dbReference type="OrthoDB" id="377733at2759"/>
<dbReference type="Proteomes" id="UP000664521">
    <property type="component" value="Unassembled WGS sequence"/>
</dbReference>
<feature type="compositionally biased region" description="Polar residues" evidence="21">
    <location>
        <begin position="1428"/>
        <end position="1452"/>
    </location>
</feature>
<feature type="binding site" evidence="19">
    <location>
        <position position="646"/>
    </location>
    <ligand>
        <name>Mg(2+)</name>
        <dbReference type="ChEBI" id="CHEBI:18420"/>
    </ligand>
</feature>
<dbReference type="GO" id="GO:0140351">
    <property type="term" value="F:glycosylceramide flippase activity"/>
    <property type="evidence" value="ECO:0007669"/>
    <property type="project" value="UniProtKB-ARBA"/>
</dbReference>
<feature type="compositionally biased region" description="Low complexity" evidence="21">
    <location>
        <begin position="1505"/>
        <end position="1520"/>
    </location>
</feature>
<feature type="transmembrane region" description="Helical" evidence="20">
    <location>
        <begin position="526"/>
        <end position="547"/>
    </location>
</feature>
<feature type="active site" description="4-aspartylphosphate intermediate" evidence="17">
    <location>
        <position position="644"/>
    </location>
</feature>
<keyword evidence="10 20" id="KW-1278">Translocase</keyword>
<dbReference type="SUPFAM" id="SSF81653">
    <property type="entry name" value="Calcium ATPase, transduction domain A"/>
    <property type="match status" value="1"/>
</dbReference>
<dbReference type="Gene3D" id="3.40.1110.10">
    <property type="entry name" value="Calcium-transporting ATPase, cytoplasmic domain N"/>
    <property type="match status" value="1"/>
</dbReference>
<feature type="binding site" evidence="18">
    <location>
        <position position="819"/>
    </location>
    <ligand>
        <name>ATP</name>
        <dbReference type="ChEBI" id="CHEBI:30616"/>
    </ligand>
</feature>
<dbReference type="Pfam" id="PF16212">
    <property type="entry name" value="PhoLip_ATPase_C"/>
    <property type="match status" value="1"/>
</dbReference>
<comment type="cofactor">
    <cofactor evidence="1 19">
        <name>Mg(2+)</name>
        <dbReference type="ChEBI" id="CHEBI:18420"/>
    </cofactor>
</comment>
<dbReference type="SUPFAM" id="SSF81660">
    <property type="entry name" value="Metal cation-transporting ATPase, ATP-binding domain N"/>
    <property type="match status" value="1"/>
</dbReference>
<feature type="binding site" evidence="18">
    <location>
        <position position="959"/>
    </location>
    <ligand>
        <name>ATP</name>
        <dbReference type="ChEBI" id="CHEBI:30616"/>
    </ligand>
</feature>
<feature type="region of interest" description="Disordered" evidence="21">
    <location>
        <begin position="1493"/>
        <end position="1530"/>
    </location>
</feature>
<evidence type="ECO:0000256" key="4">
    <source>
        <dbReference type="ARBA" id="ARBA00022448"/>
    </source>
</evidence>
<comment type="subcellular location">
    <subcellularLocation>
        <location evidence="2">Endomembrane system</location>
        <topology evidence="2">Multi-pass membrane protein</topology>
    </subcellularLocation>
    <subcellularLocation>
        <location evidence="20">Membrane</location>
        <topology evidence="20">Multi-pass membrane protein</topology>
    </subcellularLocation>
</comment>
<evidence type="ECO:0000256" key="7">
    <source>
        <dbReference type="ARBA" id="ARBA00022741"/>
    </source>
</evidence>
<dbReference type="EC" id="7.6.2.1" evidence="20"/>
<dbReference type="GO" id="GO:0015247">
    <property type="term" value="F:aminophospholipid flippase activity"/>
    <property type="evidence" value="ECO:0007669"/>
    <property type="project" value="UniProtKB-ARBA"/>
</dbReference>
<dbReference type="SUPFAM" id="SSF81665">
    <property type="entry name" value="Calcium ATPase, transmembrane domain M"/>
    <property type="match status" value="1"/>
</dbReference>
<dbReference type="NCBIfam" id="TIGR01652">
    <property type="entry name" value="ATPase-Plipid"/>
    <property type="match status" value="1"/>
</dbReference>
<comment type="catalytic activity">
    <reaction evidence="15">
        <text>a 1,2-diacyl-sn-glycero-3-phosphoethanolamine(out) + ATP + H2O = a 1,2-diacyl-sn-glycero-3-phosphoethanolamine(in) + ADP + phosphate + H(+)</text>
        <dbReference type="Rhea" id="RHEA:66132"/>
        <dbReference type="ChEBI" id="CHEBI:15377"/>
        <dbReference type="ChEBI" id="CHEBI:15378"/>
        <dbReference type="ChEBI" id="CHEBI:30616"/>
        <dbReference type="ChEBI" id="CHEBI:43474"/>
        <dbReference type="ChEBI" id="CHEBI:64612"/>
        <dbReference type="ChEBI" id="CHEBI:456216"/>
    </reaction>
    <physiologicalReaction direction="left-to-right" evidence="15">
        <dbReference type="Rhea" id="RHEA:66133"/>
    </physiologicalReaction>
</comment>
<evidence type="ECO:0000256" key="5">
    <source>
        <dbReference type="ARBA" id="ARBA00022692"/>
    </source>
</evidence>
<feature type="transmembrane region" description="Helical" evidence="20">
    <location>
        <begin position="1177"/>
        <end position="1198"/>
    </location>
</feature>
<name>A0A8H3F0L9_9LECA</name>
<feature type="region of interest" description="Disordered" evidence="21">
    <location>
        <begin position="1397"/>
        <end position="1472"/>
    </location>
</feature>
<feature type="transmembrane region" description="Helical" evidence="20">
    <location>
        <begin position="1145"/>
        <end position="1165"/>
    </location>
</feature>
<evidence type="ECO:0000256" key="12">
    <source>
        <dbReference type="ARBA" id="ARBA00023055"/>
    </source>
</evidence>
<keyword evidence="7 18" id="KW-0547">Nucleotide-binding</keyword>
<dbReference type="GO" id="GO:1990531">
    <property type="term" value="C:phospholipid-translocating ATPase complex"/>
    <property type="evidence" value="ECO:0007669"/>
    <property type="project" value="UniProtKB-ARBA"/>
</dbReference>
<dbReference type="InterPro" id="IPR023298">
    <property type="entry name" value="ATPase_P-typ_TM_dom_sf"/>
</dbReference>
<feature type="transmembrane region" description="Helical" evidence="20">
    <location>
        <begin position="1334"/>
        <end position="1354"/>
    </location>
</feature>
<organism evidence="24 25">
    <name type="scientific">Heterodermia speciosa</name>
    <dbReference type="NCBI Taxonomy" id="116794"/>
    <lineage>
        <taxon>Eukaryota</taxon>
        <taxon>Fungi</taxon>
        <taxon>Dikarya</taxon>
        <taxon>Ascomycota</taxon>
        <taxon>Pezizomycotina</taxon>
        <taxon>Lecanoromycetes</taxon>
        <taxon>OSLEUM clade</taxon>
        <taxon>Lecanoromycetidae</taxon>
        <taxon>Caliciales</taxon>
        <taxon>Physciaceae</taxon>
        <taxon>Heterodermia</taxon>
    </lineage>
</organism>
<dbReference type="InterPro" id="IPR032631">
    <property type="entry name" value="P-type_ATPase_N"/>
</dbReference>
<dbReference type="PROSITE" id="PS00154">
    <property type="entry name" value="ATPASE_E1_E2"/>
    <property type="match status" value="1"/>
</dbReference>
<dbReference type="InterPro" id="IPR023299">
    <property type="entry name" value="ATPase_P-typ_cyto_dom_N"/>
</dbReference>
<feature type="binding site" evidence="18">
    <location>
        <position position="957"/>
    </location>
    <ligand>
        <name>ATP</name>
        <dbReference type="ChEBI" id="CHEBI:30616"/>
    </ligand>
</feature>
<feature type="compositionally biased region" description="Basic and acidic residues" evidence="21">
    <location>
        <begin position="1460"/>
        <end position="1472"/>
    </location>
</feature>
<dbReference type="FunFam" id="3.40.1110.10:FF:000048">
    <property type="entry name" value="Phospholipid-transporting ATPase"/>
    <property type="match status" value="1"/>
</dbReference>
<feature type="binding site" evidence="18">
    <location>
        <position position="778"/>
    </location>
    <ligand>
        <name>ATP</name>
        <dbReference type="ChEBI" id="CHEBI:30616"/>
    </ligand>
</feature>
<feature type="transmembrane region" description="Helical" evidence="20">
    <location>
        <begin position="131"/>
        <end position="148"/>
    </location>
</feature>
<feature type="region of interest" description="Disordered" evidence="21">
    <location>
        <begin position="1"/>
        <end position="73"/>
    </location>
</feature>
<evidence type="ECO:0000256" key="13">
    <source>
        <dbReference type="ARBA" id="ARBA00023136"/>
    </source>
</evidence>
<dbReference type="InterPro" id="IPR044492">
    <property type="entry name" value="P_typ_ATPase_HD_dom"/>
</dbReference>
<feature type="binding site" evidence="18">
    <location>
        <position position="646"/>
    </location>
    <ligand>
        <name>ATP</name>
        <dbReference type="ChEBI" id="CHEBI:30616"/>
    </ligand>
</feature>
<feature type="compositionally biased region" description="Polar residues" evidence="21">
    <location>
        <begin position="321"/>
        <end position="334"/>
    </location>
</feature>
<keyword evidence="13 20" id="KW-0472">Membrane</keyword>
<evidence type="ECO:0000256" key="19">
    <source>
        <dbReference type="PIRSR" id="PIRSR606539-3"/>
    </source>
</evidence>
<keyword evidence="9 19" id="KW-0460">Magnesium</keyword>
<evidence type="ECO:0000256" key="11">
    <source>
        <dbReference type="ARBA" id="ARBA00022989"/>
    </source>
</evidence>
<feature type="region of interest" description="Disordered" evidence="21">
    <location>
        <begin position="228"/>
        <end position="354"/>
    </location>
</feature>
<dbReference type="InterPro" id="IPR006539">
    <property type="entry name" value="P-type_ATPase_IV"/>
</dbReference>
<keyword evidence="6 19" id="KW-0479">Metal-binding</keyword>
<feature type="binding site" evidence="18">
    <location>
        <position position="645"/>
    </location>
    <ligand>
        <name>ATP</name>
        <dbReference type="ChEBI" id="CHEBI:30616"/>
    </ligand>
</feature>
<evidence type="ECO:0000256" key="20">
    <source>
        <dbReference type="RuleBase" id="RU362033"/>
    </source>
</evidence>
<feature type="transmembrane region" description="Helical" evidence="20">
    <location>
        <begin position="1228"/>
        <end position="1249"/>
    </location>
</feature>
<feature type="transmembrane region" description="Helical" evidence="20">
    <location>
        <begin position="1269"/>
        <end position="1287"/>
    </location>
</feature>
<dbReference type="GO" id="GO:0016887">
    <property type="term" value="F:ATP hydrolysis activity"/>
    <property type="evidence" value="ECO:0007669"/>
    <property type="project" value="InterPro"/>
</dbReference>
<feature type="transmembrane region" description="Helical" evidence="20">
    <location>
        <begin position="579"/>
        <end position="598"/>
    </location>
</feature>
<reference evidence="24" key="1">
    <citation type="submission" date="2021-03" db="EMBL/GenBank/DDBJ databases">
        <authorList>
            <person name="Tagirdzhanova G."/>
        </authorList>
    </citation>
    <scope>NUCLEOTIDE SEQUENCE</scope>
</reference>
<keyword evidence="8 18" id="KW-0067">ATP-binding</keyword>
<keyword evidence="5 20" id="KW-0812">Transmembrane</keyword>
<evidence type="ECO:0000256" key="18">
    <source>
        <dbReference type="PIRSR" id="PIRSR606539-2"/>
    </source>
</evidence>
<feature type="binding site" evidence="19">
    <location>
        <position position="644"/>
    </location>
    <ligand>
        <name>Mg(2+)</name>
        <dbReference type="ChEBI" id="CHEBI:18420"/>
    </ligand>
</feature>
<keyword evidence="12" id="KW-0445">Lipid transport</keyword>
<dbReference type="PANTHER" id="PTHR24092:SF180">
    <property type="entry name" value="PHOSPHOLIPID-TRANSPORTING ATPASE DNF1-RELATED"/>
    <property type="match status" value="1"/>
</dbReference>
<comment type="catalytic activity">
    <reaction evidence="14 20">
        <text>ATP + H2O + phospholipidSide 1 = ADP + phosphate + phospholipidSide 2.</text>
        <dbReference type="EC" id="7.6.2.1"/>
    </reaction>
</comment>
<dbReference type="GO" id="GO:0005886">
    <property type="term" value="C:plasma membrane"/>
    <property type="evidence" value="ECO:0007669"/>
    <property type="project" value="TreeGrafter"/>
</dbReference>
<feature type="transmembrane region" description="Helical" evidence="20">
    <location>
        <begin position="1294"/>
        <end position="1314"/>
    </location>
</feature>
<dbReference type="GO" id="GO:0005524">
    <property type="term" value="F:ATP binding"/>
    <property type="evidence" value="ECO:0007669"/>
    <property type="project" value="UniProtKB-UniRule"/>
</dbReference>
<dbReference type="GO" id="GO:0012505">
    <property type="term" value="C:endomembrane system"/>
    <property type="evidence" value="ECO:0007669"/>
    <property type="project" value="UniProtKB-SubCell"/>
</dbReference>
<evidence type="ECO:0000256" key="2">
    <source>
        <dbReference type="ARBA" id="ARBA00004127"/>
    </source>
</evidence>
<evidence type="ECO:0000256" key="6">
    <source>
        <dbReference type="ARBA" id="ARBA00022723"/>
    </source>
</evidence>
<comment type="catalytic activity">
    <reaction evidence="16">
        <text>a beta-D-glucosyl-(1&lt;-&gt;1')-N-acylsphing-4-enine(out) + ATP + H2O = a beta-D-glucosyl-(1&lt;-&gt;1')-N-acylsphing-4-enine(in) + ADP + phosphate + H(+)</text>
        <dbReference type="Rhea" id="RHEA:66036"/>
        <dbReference type="ChEBI" id="CHEBI:15377"/>
        <dbReference type="ChEBI" id="CHEBI:15378"/>
        <dbReference type="ChEBI" id="CHEBI:22801"/>
        <dbReference type="ChEBI" id="CHEBI:30616"/>
        <dbReference type="ChEBI" id="CHEBI:43474"/>
        <dbReference type="ChEBI" id="CHEBI:456216"/>
    </reaction>
    <physiologicalReaction direction="left-to-right" evidence="16">
        <dbReference type="Rhea" id="RHEA:66037"/>
    </physiologicalReaction>
</comment>
<feature type="binding site" evidence="18">
    <location>
        <position position="877"/>
    </location>
    <ligand>
        <name>ATP</name>
        <dbReference type="ChEBI" id="CHEBI:30616"/>
    </ligand>
</feature>
<dbReference type="SFLD" id="SFLDF00027">
    <property type="entry name" value="p-type_atpase"/>
    <property type="match status" value="1"/>
</dbReference>
<dbReference type="GO" id="GO:0140333">
    <property type="term" value="F:glycerophospholipid flippase activity"/>
    <property type="evidence" value="ECO:0007669"/>
    <property type="project" value="UniProtKB-ARBA"/>
</dbReference>
<feature type="domain" description="P-type ATPase C-terminal" evidence="23">
    <location>
        <begin position="1114"/>
        <end position="1363"/>
    </location>
</feature>
<feature type="binding site" evidence="18">
    <location>
        <position position="1092"/>
    </location>
    <ligand>
        <name>ATP</name>
        <dbReference type="ChEBI" id="CHEBI:30616"/>
    </ligand>
</feature>
<dbReference type="InterPro" id="IPR023214">
    <property type="entry name" value="HAD_sf"/>
</dbReference>
<evidence type="ECO:0000256" key="21">
    <source>
        <dbReference type="SAM" id="MobiDB-lite"/>
    </source>
</evidence>
<dbReference type="InterPro" id="IPR032630">
    <property type="entry name" value="P_typ_ATPase_c"/>
</dbReference>
<feature type="compositionally biased region" description="Basic and acidic residues" evidence="21">
    <location>
        <begin position="233"/>
        <end position="253"/>
    </location>
</feature>
<feature type="binding site" evidence="19">
    <location>
        <position position="1088"/>
    </location>
    <ligand>
        <name>Mg(2+)</name>
        <dbReference type="ChEBI" id="CHEBI:18420"/>
    </ligand>
</feature>
<keyword evidence="4" id="KW-0813">Transport</keyword>
<feature type="compositionally biased region" description="Polar residues" evidence="21">
    <location>
        <begin position="260"/>
        <end position="272"/>
    </location>
</feature>